<proteinExistence type="predicted"/>
<evidence type="ECO:0000313" key="2">
    <source>
        <dbReference type="Proteomes" id="UP000231901"/>
    </source>
</evidence>
<reference evidence="2" key="1">
    <citation type="journal article" date="2018" name="Genome Announc.">
        <title>Complete genome sequence of a Dickeya fangzhongdai type strain causing bleeding canker of pear tree trunks.</title>
        <authorList>
            <person name="Zhao Y."/>
            <person name="Tian Y."/>
            <person name="Li X."/>
            <person name="Hu B."/>
        </authorList>
    </citation>
    <scope>NUCLEOTIDE SEQUENCE [LARGE SCALE GENOMIC DNA]</scope>
    <source>
        <strain evidence="2">DSM 101947</strain>
    </source>
</reference>
<dbReference type="RefSeq" id="WP_049842589.1">
    <property type="nucleotide sequence ID" value="NZ_BMJF01000007.1"/>
</dbReference>
<sequence length="84" mass="8868">MGAHACAASGVGNSKSLVKSLGQQITLCPANAVIRDAAQQSGAIMPANHDGEDAQSLLPPTAGTRIVRRWFCRFLFPNLFSISK</sequence>
<keyword evidence="2" id="KW-1185">Reference proteome</keyword>
<protein>
    <submittedName>
        <fullName evidence="1">Uncharacterized protein</fullName>
    </submittedName>
</protein>
<dbReference type="GeneID" id="66566867"/>
<dbReference type="Proteomes" id="UP000231901">
    <property type="component" value="Chromosome"/>
</dbReference>
<dbReference type="EMBL" id="CP025003">
    <property type="protein sequence ID" value="ATZ96288.1"/>
    <property type="molecule type" value="Genomic_DNA"/>
</dbReference>
<gene>
    <name evidence="1" type="ORF">CVE23_21345</name>
</gene>
<accession>A0A2K8QT76</accession>
<dbReference type="KEGG" id="dfn:CVE23_21345"/>
<dbReference type="AlphaFoldDB" id="A0A2K8QT76"/>
<organism evidence="1 2">
    <name type="scientific">Dickeya fangzhongdai</name>
    <dbReference type="NCBI Taxonomy" id="1778540"/>
    <lineage>
        <taxon>Bacteria</taxon>
        <taxon>Pseudomonadati</taxon>
        <taxon>Pseudomonadota</taxon>
        <taxon>Gammaproteobacteria</taxon>
        <taxon>Enterobacterales</taxon>
        <taxon>Pectobacteriaceae</taxon>
        <taxon>Dickeya</taxon>
    </lineage>
</organism>
<name>A0A2K8QT76_9GAMM</name>
<evidence type="ECO:0000313" key="1">
    <source>
        <dbReference type="EMBL" id="ATZ96288.1"/>
    </source>
</evidence>